<feature type="compositionally biased region" description="Basic and acidic residues" evidence="1">
    <location>
        <begin position="48"/>
        <end position="57"/>
    </location>
</feature>
<evidence type="ECO:0000313" key="3">
    <source>
        <dbReference type="Proteomes" id="UP000749559"/>
    </source>
</evidence>
<feature type="compositionally biased region" description="Basic and acidic residues" evidence="1">
    <location>
        <begin position="26"/>
        <end position="38"/>
    </location>
</feature>
<feature type="compositionally biased region" description="Basic and acidic residues" evidence="1">
    <location>
        <begin position="88"/>
        <end position="107"/>
    </location>
</feature>
<accession>A0A8S4PS28</accession>
<feature type="region of interest" description="Disordered" evidence="1">
    <location>
        <begin position="1"/>
        <end position="113"/>
    </location>
</feature>
<feature type="compositionally biased region" description="Polar residues" evidence="1">
    <location>
        <begin position="58"/>
        <end position="69"/>
    </location>
</feature>
<name>A0A8S4PS28_OWEFU</name>
<feature type="non-terminal residue" evidence="2">
    <location>
        <position position="1"/>
    </location>
</feature>
<protein>
    <submittedName>
        <fullName evidence="2">Uncharacterized protein</fullName>
    </submittedName>
</protein>
<sequence>EIKVKQQAAGEPRSEPFSKYNSWNQNDDRDNNRYHDSNKTIPTYNHQYAEDANRTYSRENSPVEQSQRSKSPKRGNIPQKDIQYDENYNDKNDRSTRRQNKREETHTPQKKNF</sequence>
<reference evidence="2" key="1">
    <citation type="submission" date="2022-03" db="EMBL/GenBank/DDBJ databases">
        <authorList>
            <person name="Martin C."/>
        </authorList>
    </citation>
    <scope>NUCLEOTIDE SEQUENCE</scope>
</reference>
<dbReference type="Proteomes" id="UP000749559">
    <property type="component" value="Unassembled WGS sequence"/>
</dbReference>
<dbReference type="EMBL" id="CAIIXF020000010">
    <property type="protein sequence ID" value="CAH1796107.1"/>
    <property type="molecule type" value="Genomic_DNA"/>
</dbReference>
<feature type="non-terminal residue" evidence="2">
    <location>
        <position position="113"/>
    </location>
</feature>
<dbReference type="AlphaFoldDB" id="A0A8S4PS28"/>
<evidence type="ECO:0000256" key="1">
    <source>
        <dbReference type="SAM" id="MobiDB-lite"/>
    </source>
</evidence>
<comment type="caution">
    <text evidence="2">The sequence shown here is derived from an EMBL/GenBank/DDBJ whole genome shotgun (WGS) entry which is preliminary data.</text>
</comment>
<keyword evidence="3" id="KW-1185">Reference proteome</keyword>
<gene>
    <name evidence="2" type="ORF">OFUS_LOCUS20555</name>
</gene>
<proteinExistence type="predicted"/>
<evidence type="ECO:0000313" key="2">
    <source>
        <dbReference type="EMBL" id="CAH1796107.1"/>
    </source>
</evidence>
<organism evidence="2 3">
    <name type="scientific">Owenia fusiformis</name>
    <name type="common">Polychaete worm</name>
    <dbReference type="NCBI Taxonomy" id="6347"/>
    <lineage>
        <taxon>Eukaryota</taxon>
        <taxon>Metazoa</taxon>
        <taxon>Spiralia</taxon>
        <taxon>Lophotrochozoa</taxon>
        <taxon>Annelida</taxon>
        <taxon>Polychaeta</taxon>
        <taxon>Sedentaria</taxon>
        <taxon>Canalipalpata</taxon>
        <taxon>Sabellida</taxon>
        <taxon>Oweniida</taxon>
        <taxon>Oweniidae</taxon>
        <taxon>Owenia</taxon>
    </lineage>
</organism>